<accession>A0ABY8G4R3</accession>
<name>A0ABY8G4R3_9GAMM</name>
<keyword evidence="2" id="KW-1185">Reference proteome</keyword>
<proteinExistence type="predicted"/>
<dbReference type="RefSeq" id="WP_125260603.1">
    <property type="nucleotide sequence ID" value="NZ_CP114280.1"/>
</dbReference>
<sequence>MTAASFIKRDAPRQDPDNLASLLRDALADVQRLSGQRWSDYNRHDPGVTLLELLCFGLSDLIYRTDFALPDYLTRPDGTLDYAAQGLMLPEQIFPARPCTRQDYQRALLSHFSDIEQVWVNSDAQGRYHIQLLPNDQARQRLLETPALRERLIHDVARFYQRQRNLCEDLADIRLIDSQGLQLHADIALLHHDDADALAAEIYHQTLLWLDDDNHPDHSLYDAPPAQRPLTSLYSQLITLDAIAHIQRLQLLSGDQTAPPPTHIGPGDWLLLPRHPADIHLHLTYQGQTLAIDFSTMLIRLAQRQRQKSTLSEQLRRQSASLNLPPQGHFRPLAAYRSIQALFPAVYRLDAPASPGALNRQEQMQIQQFRGYILLFEQLMANFCAGLANLRDLFSTRIDAGCSYRFALLDDAHFAGISTLYPRQPEQVFPALLANVDHYLERKSRLFDYLLALYGEQPDARFWQPLDNESEPSATPRRLRYPQRFLAQIATLTRERCGADCLDDPTHRGGFSQRLALLLGMDDAVGWPYSQVLEQPAQRFIDDEAFLYSDTGRWQLQWLPDEIGDALLDVPLTSAATADHDADSGLTEEGPPPELLWPQDDNPVGARYRQLLASQPQPVALLARGIHLANYQIFARPQQGDYQALFRLNSAPGLWLSLGCSSDPKPLITFINQLRRALLRLNRLCEGVYVVEHDLLRPAHPPQPAAKTPDAFFAQLSLILPGYSARGSDPVFRHQADRLIASQSPAHLLVRCHWLDLEAMRAFERNYLDWRHARAHQPDSPACHQAAARLMAWLTLRLCAIEPDAGRPCATEMTFSPPPSPPQGQDA</sequence>
<evidence type="ECO:0000313" key="2">
    <source>
        <dbReference type="Proteomes" id="UP001219630"/>
    </source>
</evidence>
<evidence type="ECO:0000313" key="1">
    <source>
        <dbReference type="EMBL" id="WFN54931.1"/>
    </source>
</evidence>
<reference evidence="1 2" key="1">
    <citation type="submission" date="2022-12" db="EMBL/GenBank/DDBJ databases">
        <title>Complete genome sequencing of Dickeya lacustris type strain LMG30899.</title>
        <authorList>
            <person name="Dobhal S."/>
            <person name="Arizala D."/>
            <person name="Arif M."/>
        </authorList>
    </citation>
    <scope>NUCLEOTIDE SEQUENCE [LARGE SCALE GENOMIC DNA]</scope>
    <source>
        <strain evidence="1 2">LMG30899</strain>
    </source>
</reference>
<gene>
    <name evidence="1" type="ORF">O1Q98_14930</name>
</gene>
<organism evidence="1 2">
    <name type="scientific">Dickeya lacustris</name>
    <dbReference type="NCBI Taxonomy" id="2259638"/>
    <lineage>
        <taxon>Bacteria</taxon>
        <taxon>Pseudomonadati</taxon>
        <taxon>Pseudomonadota</taxon>
        <taxon>Gammaproteobacteria</taxon>
        <taxon>Enterobacterales</taxon>
        <taxon>Pectobacteriaceae</taxon>
        <taxon>Dickeya</taxon>
    </lineage>
</organism>
<dbReference type="EMBL" id="CP114280">
    <property type="protein sequence ID" value="WFN54931.1"/>
    <property type="molecule type" value="Genomic_DNA"/>
</dbReference>
<dbReference type="Proteomes" id="UP001219630">
    <property type="component" value="Chromosome"/>
</dbReference>
<protein>
    <submittedName>
        <fullName evidence="1">Uncharacterized protein</fullName>
    </submittedName>
</protein>